<evidence type="ECO:0000256" key="7">
    <source>
        <dbReference type="SAM" id="MobiDB-lite"/>
    </source>
</evidence>
<evidence type="ECO:0000256" key="2">
    <source>
        <dbReference type="ARBA" id="ARBA00012551"/>
    </source>
</evidence>
<dbReference type="SUPFAM" id="SSF52540">
    <property type="entry name" value="P-loop containing nucleoside triphosphate hydrolases"/>
    <property type="match status" value="1"/>
</dbReference>
<protein>
    <recommendedName>
        <fullName evidence="2">DNA helicase</fullName>
        <ecNumber evidence="2">3.6.4.12</ecNumber>
    </recommendedName>
</protein>
<feature type="compositionally biased region" description="Polar residues" evidence="7">
    <location>
        <begin position="80"/>
        <end position="89"/>
    </location>
</feature>
<keyword evidence="5 11" id="KW-0347">Helicase</keyword>
<dbReference type="InterPro" id="IPR039686">
    <property type="entry name" value="FANCM/Mph1-like_ID"/>
</dbReference>
<feature type="compositionally biased region" description="Low complexity" evidence="7">
    <location>
        <begin position="439"/>
        <end position="462"/>
    </location>
</feature>
<feature type="compositionally biased region" description="Acidic residues" evidence="7">
    <location>
        <begin position="2036"/>
        <end position="2061"/>
    </location>
</feature>
<evidence type="ECO:0000259" key="9">
    <source>
        <dbReference type="PROSITE" id="PS51192"/>
    </source>
</evidence>
<reference evidence="11" key="1">
    <citation type="submission" date="2022-07" db="EMBL/GenBank/DDBJ databases">
        <title>Phylogenomic reconstructions and comparative analyses of Kickxellomycotina fungi.</title>
        <authorList>
            <person name="Reynolds N.K."/>
            <person name="Stajich J.E."/>
            <person name="Barry K."/>
            <person name="Grigoriev I.V."/>
            <person name="Crous P."/>
            <person name="Smith M.E."/>
        </authorList>
    </citation>
    <scope>NUCLEOTIDE SEQUENCE</scope>
    <source>
        <strain evidence="11">NBRC 105413</strain>
    </source>
</reference>
<feature type="compositionally biased region" description="Acidic residues" evidence="7">
    <location>
        <begin position="1919"/>
        <end position="1928"/>
    </location>
</feature>
<dbReference type="PANTHER" id="PTHR14025:SF20">
    <property type="entry name" value="FANCONI ANEMIA GROUP M PROTEIN"/>
    <property type="match status" value="1"/>
</dbReference>
<feature type="domain" description="Helicase C-terminal" evidence="10">
    <location>
        <begin position="1055"/>
        <end position="1216"/>
    </location>
</feature>
<dbReference type="SMART" id="SM00487">
    <property type="entry name" value="DEXDc"/>
    <property type="match status" value="1"/>
</dbReference>
<dbReference type="GO" id="GO:0030414">
    <property type="term" value="F:peptidase inhibitor activity"/>
    <property type="evidence" value="ECO:0007669"/>
    <property type="project" value="InterPro"/>
</dbReference>
<evidence type="ECO:0000256" key="3">
    <source>
        <dbReference type="ARBA" id="ARBA00022741"/>
    </source>
</evidence>
<evidence type="ECO:0000256" key="4">
    <source>
        <dbReference type="ARBA" id="ARBA00022801"/>
    </source>
</evidence>
<feature type="compositionally biased region" description="Basic residues" evidence="7">
    <location>
        <begin position="1870"/>
        <end position="1879"/>
    </location>
</feature>
<feature type="region of interest" description="Disordered" evidence="7">
    <location>
        <begin position="80"/>
        <end position="100"/>
    </location>
</feature>
<keyword evidence="3" id="KW-0547">Nucleotide-binding</keyword>
<feature type="compositionally biased region" description="Basic and acidic residues" evidence="7">
    <location>
        <begin position="258"/>
        <end position="277"/>
    </location>
</feature>
<dbReference type="Pfam" id="PF00270">
    <property type="entry name" value="DEAD"/>
    <property type="match status" value="1"/>
</dbReference>
<dbReference type="InterPro" id="IPR001650">
    <property type="entry name" value="Helicase_C-like"/>
</dbReference>
<dbReference type="PANTHER" id="PTHR14025">
    <property type="entry name" value="FANCONI ANEMIA GROUP M FANCM FAMILY MEMBER"/>
    <property type="match status" value="1"/>
</dbReference>
<name>A0A9W7XPZ3_9FUNG</name>
<feature type="compositionally biased region" description="Basic and acidic residues" evidence="7">
    <location>
        <begin position="1995"/>
        <end position="2008"/>
    </location>
</feature>
<feature type="compositionally biased region" description="Low complexity" evidence="7">
    <location>
        <begin position="304"/>
        <end position="329"/>
    </location>
</feature>
<feature type="region of interest" description="Disordered" evidence="7">
    <location>
        <begin position="1019"/>
        <end position="1091"/>
    </location>
</feature>
<comment type="similarity">
    <text evidence="1">Belongs to the DEAD box helicase family. DEAH subfamily. FANCM sub-subfamily.</text>
</comment>
<dbReference type="InterPro" id="IPR027417">
    <property type="entry name" value="P-loop_NTPase"/>
</dbReference>
<feature type="region of interest" description="Disordered" evidence="7">
    <location>
        <begin position="429"/>
        <end position="463"/>
    </location>
</feature>
<feature type="region of interest" description="Disordered" evidence="7">
    <location>
        <begin position="1859"/>
        <end position="1928"/>
    </location>
</feature>
<keyword evidence="8" id="KW-0812">Transmembrane</keyword>
<evidence type="ECO:0000256" key="6">
    <source>
        <dbReference type="ARBA" id="ARBA00022840"/>
    </source>
</evidence>
<dbReference type="GO" id="GO:0003676">
    <property type="term" value="F:nucleic acid binding"/>
    <property type="evidence" value="ECO:0007669"/>
    <property type="project" value="InterPro"/>
</dbReference>
<feature type="compositionally biased region" description="Low complexity" evidence="7">
    <location>
        <begin position="1525"/>
        <end position="1536"/>
    </location>
</feature>
<keyword evidence="8" id="KW-1133">Transmembrane helix</keyword>
<dbReference type="EC" id="3.6.4.12" evidence="2"/>
<dbReference type="InterPro" id="IPR014001">
    <property type="entry name" value="Helicase_ATP-bd"/>
</dbReference>
<feature type="region of interest" description="Disordered" evidence="7">
    <location>
        <begin position="1946"/>
        <end position="1970"/>
    </location>
</feature>
<organism evidence="11 12">
    <name type="scientific">Coemansia asiatica</name>
    <dbReference type="NCBI Taxonomy" id="1052880"/>
    <lineage>
        <taxon>Eukaryota</taxon>
        <taxon>Fungi</taxon>
        <taxon>Fungi incertae sedis</taxon>
        <taxon>Zoopagomycota</taxon>
        <taxon>Kickxellomycotina</taxon>
        <taxon>Kickxellomycetes</taxon>
        <taxon>Kickxellales</taxon>
        <taxon>Kickxellaceae</taxon>
        <taxon>Coemansia</taxon>
    </lineage>
</organism>
<feature type="compositionally biased region" description="Low complexity" evidence="7">
    <location>
        <begin position="1020"/>
        <end position="1038"/>
    </location>
</feature>
<dbReference type="Pfam" id="PF05375">
    <property type="entry name" value="Pacifastin_I"/>
    <property type="match status" value="1"/>
</dbReference>
<dbReference type="Gene3D" id="3.40.50.300">
    <property type="entry name" value="P-loop containing nucleotide triphosphate hydrolases"/>
    <property type="match status" value="3"/>
</dbReference>
<dbReference type="GO" id="GO:0006281">
    <property type="term" value="P:DNA repair"/>
    <property type="evidence" value="ECO:0007669"/>
    <property type="project" value="InterPro"/>
</dbReference>
<keyword evidence="12" id="KW-1185">Reference proteome</keyword>
<sequence>MSAFSNQRDSSREKLVLHINDDSQHTVSSSPGPLHQRHHCHSAMLGKTVKTMFALVSLFLLAILCTYIGSKVIFDYSSTDRNSAEQSNGDGNGDGRKGLAPLPQNEIKDCRTSGCFNNFECVEIKVDQACFVQPCPSVVYECLPPAMLNDPADAMFSIQPVSQGNGELGNDDLDSSGELTQGYFNCLQQHGGKSIWNHPDQPCNTCRCTTTGSIACTKMFCIPHSKPGSPAGQNTIMADSSEPYTLTTIMSPVPNPAGKEDSENTSHTRIDSSKNNDMDDFNFDDLDDSLLEDLLKDDLEINKSESNGSNSTSSFYRQSKPSLQQKQQPTMPKSGQLTIDALFSKRNGQVSQQQSRNQGFGQQPESLVPAKRPASSSSGFSNGFDHGHSAPSKMPRADDIDQQLQEEIDLIEIDSDYDDLIAEVTEVTPQKPAASSTYSSLQPQHQQQQNQQQQQSMNSSNQFPFSYQKQSPFQIKELAIKNRGDNSLVERLHKMNRSAMSTYIYPLLNGQPARAYQQGAIQRCLFQNTLVALPTGMGKTLIAVVVMANYARWFPDSLSIFLAPTKPLVSQQINACRGLIRAIMSHASQDRFDSDCVIEMNGSTQPKTREKLWSTARFVFSTPQILQNDIKTSILSTDNAKRIVLLVIDEAHRAMGKYAYGMSIAQLYRLHYGFDLPMFNSAHPAPPAPFRVMSLTATPGSNMDAVRQIVRQLHVSHIFIRTEESMDVVPYIHGRLIEEIVVELPPWLVAARTTLAAVIRRSANLLANVCKAMSMPQDLMRISGYQVRLDRDRFCRTMHGLSSGMDASRVIGEFTILISLAHIMQLLSEHGLRPAWAAISQWDQEVKRAKENKGSSTRAKVDCVDSKEWATLFREFRQLVDALDGKPLSTSNNNSVVANGASSTDANRAWPAANTVKTDVVSSFFNMSGKPPQANSTNAPVTIGMSQTPVSLAHSGFLGHPKLERLREIVRAHFDQLSSNGSQTASTRIIVFSQYRGSVSEIVAVLNRMRPLVKCEPFIGQSKASGGSNGSSSNQNRRSSGEHSAARGRWNGQRGAGRGNWRLSTRGRGRGGGSLYGSGGPGQQAAAASGMDDLEEDLLDIEGVDSAIRGQSQKEQLAVLDRFRQGATNVIVATCVGEEGLDIGEVDLIINYDAPSSPIRLLQRIGRTGRARRGKVVVFLAKDTREENSYKRAQRDYKNVQSKIASGKELLLRADTSPPMLPPSLPHGQPERQEIHLTKNEIARGDAAEAAAAAAASKRGRTKKGSDVRSVGIDPSDLDEFWRLTTKYDSFESNDSVYSGFKSAVSVVDRVQAHEDQRLWHDALSGTGSRESETVARLLRRGIAWQSLETPCFRFSHSKRSLMYRRIMAALERARFSHELSPGNSDAVASGKSLFRFEEEQGPQIVAFRSANGVAENRPSRVSRKSKTAKKETAFLEASKTRKKLEVVSDDDSDLQDVAAVLSGDKGASLRAKHQGNTDFPGSASIDSSPFEDEFLFAKQSPVKTPGSCRLGGKPSHSNADEHISNGINGRNGSNSLEAFTSKRRMSGQGNLFDAIDKLIRSGKAKRTFDWSMNSVDHLLLDQAKTRGIDIKLCTVADITESTFDTSKGDHFQVPARPLAFANIGQPGTFEKLYDEKMQYLESPDQLKRSLSHLSELDGFDKLDCINQADKSVMSVDMDMDKPTFARQLCADSDVEEALQEDILAEASGWDDCLLGEMQVCSPPTQPIPESPPMHDKEDLVLISPQPATKEDRGMNRVRSQNQLLAQPEAQLAQVIDVDDDGLDEALLNFDISCNEILVLTDDEVDQKMVEETPSSACPDSAKQQVNGIAAGRLLRGLPKVNASSTDLRMEPIHVIESPAQALAPAARKADKKRKKLRRPPAPSRQKRVPNLFIDGEAGIGESDDEEGGNDRKRAPVVSEDECDDEDMDRDLSSFIVDDDEVEFDTPFTDVSHSQPQEGGPNTEVTPRRLGDIYRRSLIDEDGTPVSELMQRLAEREKKRRWVDDTPTKGRYRPITAGPGMHGDNLLSGSVVNGDYIDEDEGGGGSDQDDADSGGESSDFESVEKMFG</sequence>
<dbReference type="SMART" id="SM00490">
    <property type="entry name" value="HELICc"/>
    <property type="match status" value="1"/>
</dbReference>
<comment type="caution">
    <text evidence="11">The sequence shown here is derived from an EMBL/GenBank/DDBJ whole genome shotgun (WGS) entry which is preliminary data.</text>
</comment>
<keyword evidence="4 11" id="KW-0378">Hydrolase</keyword>
<feature type="region of interest" description="Disordered" evidence="7">
    <location>
        <begin position="346"/>
        <end position="396"/>
    </location>
</feature>
<dbReference type="GO" id="GO:0043138">
    <property type="term" value="F:3'-5' DNA helicase activity"/>
    <property type="evidence" value="ECO:0007669"/>
    <property type="project" value="InterPro"/>
</dbReference>
<evidence type="ECO:0000313" key="12">
    <source>
        <dbReference type="Proteomes" id="UP001145021"/>
    </source>
</evidence>
<feature type="domain" description="Helicase ATP-binding" evidence="9">
    <location>
        <begin position="520"/>
        <end position="717"/>
    </location>
</feature>
<keyword evidence="8" id="KW-0472">Membrane</keyword>
<feature type="region of interest" description="Disordered" evidence="7">
    <location>
        <begin position="1995"/>
        <end position="2068"/>
    </location>
</feature>
<evidence type="ECO:0000256" key="8">
    <source>
        <dbReference type="SAM" id="Phobius"/>
    </source>
</evidence>
<dbReference type="InterPro" id="IPR008037">
    <property type="entry name" value="Pacifastin_dom"/>
</dbReference>
<dbReference type="GO" id="GO:0005524">
    <property type="term" value="F:ATP binding"/>
    <property type="evidence" value="ECO:0007669"/>
    <property type="project" value="UniProtKB-KW"/>
</dbReference>
<dbReference type="Pfam" id="PF00271">
    <property type="entry name" value="Helicase_C"/>
    <property type="match status" value="1"/>
</dbReference>
<evidence type="ECO:0000256" key="5">
    <source>
        <dbReference type="ARBA" id="ARBA00022806"/>
    </source>
</evidence>
<feature type="region of interest" description="Disordered" evidence="7">
    <location>
        <begin position="246"/>
        <end position="281"/>
    </location>
</feature>
<feature type="compositionally biased region" description="Low complexity" evidence="7">
    <location>
        <begin position="351"/>
        <end position="363"/>
    </location>
</feature>
<feature type="transmembrane region" description="Helical" evidence="8">
    <location>
        <begin position="52"/>
        <end position="74"/>
    </location>
</feature>
<dbReference type="GO" id="GO:0016787">
    <property type="term" value="F:hydrolase activity"/>
    <property type="evidence" value="ECO:0007669"/>
    <property type="project" value="UniProtKB-KW"/>
</dbReference>
<dbReference type="EMBL" id="JANBOH010000036">
    <property type="protein sequence ID" value="KAJ1647190.1"/>
    <property type="molecule type" value="Genomic_DNA"/>
</dbReference>
<feature type="region of interest" description="Disordered" evidence="7">
    <location>
        <begin position="302"/>
        <end position="333"/>
    </location>
</feature>
<accession>A0A9W7XPZ3</accession>
<feature type="region of interest" description="Disordered" evidence="7">
    <location>
        <begin position="1506"/>
        <end position="1536"/>
    </location>
</feature>
<evidence type="ECO:0000256" key="1">
    <source>
        <dbReference type="ARBA" id="ARBA00009889"/>
    </source>
</evidence>
<dbReference type="InterPro" id="IPR011545">
    <property type="entry name" value="DEAD/DEAH_box_helicase_dom"/>
</dbReference>
<gene>
    <name evidence="11" type="primary">MPH1</name>
    <name evidence="11" type="ORF">LPJ64_001375</name>
</gene>
<keyword evidence="6" id="KW-0067">ATP-binding</keyword>
<feature type="compositionally biased region" description="Gly residues" evidence="7">
    <location>
        <begin position="1070"/>
        <end position="1082"/>
    </location>
</feature>
<proteinExistence type="inferred from homology"/>
<dbReference type="CDD" id="cd12091">
    <property type="entry name" value="FANCM_ID"/>
    <property type="match status" value="1"/>
</dbReference>
<evidence type="ECO:0000313" key="11">
    <source>
        <dbReference type="EMBL" id="KAJ1647190.1"/>
    </source>
</evidence>
<evidence type="ECO:0000259" key="10">
    <source>
        <dbReference type="PROSITE" id="PS51194"/>
    </source>
</evidence>
<dbReference type="PROSITE" id="PS51194">
    <property type="entry name" value="HELICASE_CTER"/>
    <property type="match status" value="1"/>
</dbReference>
<dbReference type="PROSITE" id="PS51192">
    <property type="entry name" value="HELICASE_ATP_BIND_1"/>
    <property type="match status" value="1"/>
</dbReference>
<dbReference type="Proteomes" id="UP001145021">
    <property type="component" value="Unassembled WGS sequence"/>
</dbReference>